<evidence type="ECO:0000313" key="14">
    <source>
        <dbReference type="Proteomes" id="UP000232693"/>
    </source>
</evidence>
<dbReference type="KEGG" id="kpd:CW740_08820"/>
<keyword evidence="5" id="KW-0732">Signal</keyword>
<comment type="similarity">
    <text evidence="10">Belongs to the acyltransferase CrtO family.</text>
</comment>
<evidence type="ECO:0000256" key="12">
    <source>
        <dbReference type="ARBA" id="ARBA00025324"/>
    </source>
</evidence>
<comment type="pathway">
    <text evidence="9">Carotenoid biosynthesis; staphyloxanthin biosynthesis; staphyloxanthin from farnesyl diphosphate: step 5/5.</text>
</comment>
<gene>
    <name evidence="13" type="ORF">CW740_08820</name>
</gene>
<reference evidence="13 14" key="1">
    <citation type="submission" date="2017-12" db="EMBL/GenBank/DDBJ databases">
        <title>Kangiella profundi FT102 completed genome.</title>
        <authorList>
            <person name="Xu J."/>
            <person name="Wang J."/>
            <person name="Lu Y."/>
        </authorList>
    </citation>
    <scope>NUCLEOTIDE SEQUENCE [LARGE SCALE GENOMIC DNA]</scope>
    <source>
        <strain evidence="13 14">FT102</strain>
    </source>
</reference>
<dbReference type="AlphaFoldDB" id="A0A2K9ANZ8"/>
<keyword evidence="4" id="KW-0812">Transmembrane</keyword>
<protein>
    <recommendedName>
        <fullName evidence="11">Glycosyl-4,4'-diaponeurosporenoate acyltransferase</fullName>
    </recommendedName>
</protein>
<dbReference type="Pfam" id="PF18927">
    <property type="entry name" value="CrtO"/>
    <property type="match status" value="1"/>
</dbReference>
<evidence type="ECO:0000256" key="7">
    <source>
        <dbReference type="ARBA" id="ARBA00023136"/>
    </source>
</evidence>
<evidence type="ECO:0000256" key="4">
    <source>
        <dbReference type="ARBA" id="ARBA00022692"/>
    </source>
</evidence>
<comment type="function">
    <text evidence="12">Catalyzes the acylation of glycosyl-4,4'-diaponeurosporenoate, i.e. the esterification of glucose at the C6'' position with the carboxyl group of the C(15) fatty acid 12-methyltetradecanoic acid, to yield staphyloxanthin. This is the last step in the biosynthesis of this orange pigment, present in most staphylococci strains.</text>
</comment>
<keyword evidence="3" id="KW-0808">Transferase</keyword>
<evidence type="ECO:0000256" key="5">
    <source>
        <dbReference type="ARBA" id="ARBA00022729"/>
    </source>
</evidence>
<dbReference type="InterPro" id="IPR044021">
    <property type="entry name" value="CrtO"/>
</dbReference>
<keyword evidence="2" id="KW-1003">Cell membrane</keyword>
<organism evidence="13 14">
    <name type="scientific">Kangiella profundi</name>
    <dbReference type="NCBI Taxonomy" id="1561924"/>
    <lineage>
        <taxon>Bacteria</taxon>
        <taxon>Pseudomonadati</taxon>
        <taxon>Pseudomonadota</taxon>
        <taxon>Gammaproteobacteria</taxon>
        <taxon>Kangiellales</taxon>
        <taxon>Kangiellaceae</taxon>
        <taxon>Kangiella</taxon>
    </lineage>
</organism>
<evidence type="ECO:0000256" key="6">
    <source>
        <dbReference type="ARBA" id="ARBA00022989"/>
    </source>
</evidence>
<dbReference type="UniPathway" id="UPA00029">
    <property type="reaction ID" value="UER00560"/>
</dbReference>
<proteinExistence type="inferred from homology"/>
<evidence type="ECO:0000256" key="1">
    <source>
        <dbReference type="ARBA" id="ARBA00004162"/>
    </source>
</evidence>
<accession>A0A2K9ANZ8</accession>
<evidence type="ECO:0000256" key="11">
    <source>
        <dbReference type="ARBA" id="ARBA00023667"/>
    </source>
</evidence>
<keyword evidence="6" id="KW-1133">Transmembrane helix</keyword>
<keyword evidence="14" id="KW-1185">Reference proteome</keyword>
<evidence type="ECO:0000313" key="13">
    <source>
        <dbReference type="EMBL" id="AUD79342.1"/>
    </source>
</evidence>
<keyword evidence="7" id="KW-0472">Membrane</keyword>
<keyword evidence="8" id="KW-0012">Acyltransferase</keyword>
<dbReference type="OrthoDB" id="188694at2"/>
<dbReference type="GO" id="GO:0016746">
    <property type="term" value="F:acyltransferase activity"/>
    <property type="evidence" value="ECO:0007669"/>
    <property type="project" value="UniProtKB-KW"/>
</dbReference>
<evidence type="ECO:0000256" key="3">
    <source>
        <dbReference type="ARBA" id="ARBA00022679"/>
    </source>
</evidence>
<evidence type="ECO:0000256" key="10">
    <source>
        <dbReference type="ARBA" id="ARBA00023603"/>
    </source>
</evidence>
<dbReference type="EMBL" id="CP025120">
    <property type="protein sequence ID" value="AUD79342.1"/>
    <property type="molecule type" value="Genomic_DNA"/>
</dbReference>
<dbReference type="GO" id="GO:0005886">
    <property type="term" value="C:plasma membrane"/>
    <property type="evidence" value="ECO:0007669"/>
    <property type="project" value="UniProtKB-SubCell"/>
</dbReference>
<dbReference type="Proteomes" id="UP000232693">
    <property type="component" value="Chromosome"/>
</dbReference>
<sequence length="199" mass="23219">MTDNNSHTFNPSTSGLNIIPFAFMAAGWLAPMIMFWLYVLGPMRPYDYPQGSFLPDLWFGLVIIGCISLWWLIPASYFRVFNFEKDGRVYRYFGAKVFRQFVPDGDLANRWERRKNPSHKMIRNKYSIEAFIVRTEQSESGHIVLLMIGIATAVHAWNIGWQGWAIFLSVGNVIVNFYPILLQRYTRSRLYSVLKRFGE</sequence>
<evidence type="ECO:0000256" key="9">
    <source>
        <dbReference type="ARBA" id="ARBA00023588"/>
    </source>
</evidence>
<evidence type="ECO:0000256" key="8">
    <source>
        <dbReference type="ARBA" id="ARBA00023315"/>
    </source>
</evidence>
<name>A0A2K9ANZ8_9GAMM</name>
<evidence type="ECO:0000256" key="2">
    <source>
        <dbReference type="ARBA" id="ARBA00022475"/>
    </source>
</evidence>
<comment type="subcellular location">
    <subcellularLocation>
        <location evidence="1">Cell membrane</location>
        <topology evidence="1">Single-pass membrane protein</topology>
    </subcellularLocation>
</comment>
<dbReference type="RefSeq" id="WP_106647161.1">
    <property type="nucleotide sequence ID" value="NZ_BMGO01000001.1"/>
</dbReference>